<dbReference type="PANTHER" id="PTHR13696">
    <property type="entry name" value="P-LOOP CONTAINING NUCLEOSIDE TRIPHOSPHATE HYDROLASE"/>
    <property type="match status" value="1"/>
</dbReference>
<dbReference type="Pfam" id="PF13614">
    <property type="entry name" value="AAA_31"/>
    <property type="match status" value="1"/>
</dbReference>
<name>A0A1B6VZD2_9NEIS</name>
<dbReference type="CDD" id="cd02042">
    <property type="entry name" value="ParAB_family"/>
    <property type="match status" value="1"/>
</dbReference>
<dbReference type="SUPFAM" id="SSF52540">
    <property type="entry name" value="P-loop containing nucleoside triphosphate hydrolases"/>
    <property type="match status" value="1"/>
</dbReference>
<dbReference type="RefSeq" id="WP_064089564.1">
    <property type="nucleotide sequence ID" value="NZ_LXSQ01000013.1"/>
</dbReference>
<dbReference type="Proteomes" id="UP000077726">
    <property type="component" value="Unassembled WGS sequence"/>
</dbReference>
<accession>A0A1B6VZD2</accession>
<dbReference type="Gene3D" id="3.40.50.300">
    <property type="entry name" value="P-loop containing nucleotide triphosphate hydrolases"/>
    <property type="match status" value="1"/>
</dbReference>
<dbReference type="AlphaFoldDB" id="A0A1B6VZD2"/>
<proteinExistence type="predicted"/>
<evidence type="ECO:0000313" key="3">
    <source>
        <dbReference type="Proteomes" id="UP000077726"/>
    </source>
</evidence>
<evidence type="ECO:0000259" key="1">
    <source>
        <dbReference type="Pfam" id="PF13614"/>
    </source>
</evidence>
<evidence type="ECO:0000313" key="2">
    <source>
        <dbReference type="EMBL" id="OAM43572.1"/>
    </source>
</evidence>
<dbReference type="PANTHER" id="PTHR13696:SF99">
    <property type="entry name" value="COBYRINIC ACID AC-DIAMIDE SYNTHASE"/>
    <property type="match status" value="1"/>
</dbReference>
<dbReference type="InterPro" id="IPR027417">
    <property type="entry name" value="P-loop_NTPase"/>
</dbReference>
<protein>
    <submittedName>
        <fullName evidence="2">Chromosome partitioning protein ParA</fullName>
    </submittedName>
</protein>
<dbReference type="EMBL" id="LXSQ01000013">
    <property type="protein sequence ID" value="OAM43572.1"/>
    <property type="molecule type" value="Genomic_DNA"/>
</dbReference>
<dbReference type="OrthoDB" id="9815116at2"/>
<dbReference type="InterPro" id="IPR025669">
    <property type="entry name" value="AAA_dom"/>
</dbReference>
<gene>
    <name evidence="2" type="ORF">A7Q00_05180</name>
</gene>
<dbReference type="PIRSF" id="PIRSF009320">
    <property type="entry name" value="Nuc_binding_HP_1000"/>
    <property type="match status" value="1"/>
</dbReference>
<dbReference type="InterPro" id="IPR050678">
    <property type="entry name" value="DNA_Partitioning_ATPase"/>
</dbReference>
<feature type="domain" description="AAA" evidence="1">
    <location>
        <begin position="1"/>
        <end position="173"/>
    </location>
</feature>
<reference evidence="3" key="1">
    <citation type="submission" date="2016-05" db="EMBL/GenBank/DDBJ databases">
        <title>Draft genome of Corynebacterium afermentans subsp. afermentans LCDC 88199T.</title>
        <authorList>
            <person name="Bernier A.-M."/>
            <person name="Bernard K."/>
        </authorList>
    </citation>
    <scope>NUCLEOTIDE SEQUENCE [LARGE SCALE GENOMIC DNA]</scope>
    <source>
        <strain evidence="3">NML130454</strain>
    </source>
</reference>
<organism evidence="2 3">
    <name type="scientific">Eikenella halliae</name>
    <dbReference type="NCBI Taxonomy" id="1795832"/>
    <lineage>
        <taxon>Bacteria</taxon>
        <taxon>Pseudomonadati</taxon>
        <taxon>Pseudomonadota</taxon>
        <taxon>Betaproteobacteria</taxon>
        <taxon>Neisseriales</taxon>
        <taxon>Neisseriaceae</taxon>
        <taxon>Eikenella</taxon>
    </lineage>
</organism>
<dbReference type="STRING" id="1795832.A7Q00_05180"/>
<sequence>MKTIVVAQQKGGVGKTALALHLAWFLTERKSSKVLFIDLDTQGNATYSLSGVKQIVGMGSGNLFSAGLTVTYDFSDSPLVLLPAGSMLANIQNLSLQEAASAFLSNFNAIKGMGYFDYCVIDTPPSLGNALAAALMAADFVVCPIELETYSIQGIGQMALTINNIKKINKNLTFLGLLPSKVDMRNPRHIKHLAQIKSQYSDYLIPVSIGLRSSIADAVASSVPVWHIKRTAARKAAKEVNAVAEYIFTRMRGE</sequence>
<keyword evidence="3" id="KW-1185">Reference proteome</keyword>
<comment type="caution">
    <text evidence="2">The sequence shown here is derived from an EMBL/GenBank/DDBJ whole genome shotgun (WGS) entry which is preliminary data.</text>
</comment>